<reference evidence="5 6" key="1">
    <citation type="journal article" date="2024" name="J. Plant Pathol.">
        <title>Sequence and assembly of the genome of Seiridium unicorne, isolate CBS 538.82, causal agent of cypress canker disease.</title>
        <authorList>
            <person name="Scali E."/>
            <person name="Rocca G.D."/>
            <person name="Danti R."/>
            <person name="Garbelotto M."/>
            <person name="Barberini S."/>
            <person name="Baroncelli R."/>
            <person name="Emiliani G."/>
        </authorList>
    </citation>
    <scope>NUCLEOTIDE SEQUENCE [LARGE SCALE GENOMIC DNA]</scope>
    <source>
        <strain evidence="5 6">BM-138-508</strain>
    </source>
</reference>
<evidence type="ECO:0000256" key="2">
    <source>
        <dbReference type="ARBA" id="ARBA00022553"/>
    </source>
</evidence>
<dbReference type="PROSITE" id="PS52004">
    <property type="entry name" value="KS3_2"/>
    <property type="match status" value="1"/>
</dbReference>
<evidence type="ECO:0000256" key="3">
    <source>
        <dbReference type="ARBA" id="ARBA00023268"/>
    </source>
</evidence>
<organism evidence="5 6">
    <name type="scientific">Seiridium unicorne</name>
    <dbReference type="NCBI Taxonomy" id="138068"/>
    <lineage>
        <taxon>Eukaryota</taxon>
        <taxon>Fungi</taxon>
        <taxon>Dikarya</taxon>
        <taxon>Ascomycota</taxon>
        <taxon>Pezizomycotina</taxon>
        <taxon>Sordariomycetes</taxon>
        <taxon>Xylariomycetidae</taxon>
        <taxon>Amphisphaeriales</taxon>
        <taxon>Sporocadaceae</taxon>
        <taxon>Seiridium</taxon>
    </lineage>
</organism>
<gene>
    <name evidence="5" type="ORF">SUNI508_07474</name>
</gene>
<evidence type="ECO:0000313" key="5">
    <source>
        <dbReference type="EMBL" id="KAK9418953.1"/>
    </source>
</evidence>
<keyword evidence="1" id="KW-0596">Phosphopantetheine</keyword>
<dbReference type="PANTHER" id="PTHR43775">
    <property type="entry name" value="FATTY ACID SYNTHASE"/>
    <property type="match status" value="1"/>
</dbReference>
<keyword evidence="6" id="KW-1185">Reference proteome</keyword>
<protein>
    <recommendedName>
        <fullName evidence="4">Ketosynthase family 3 (KS3) domain-containing protein</fullName>
    </recommendedName>
</protein>
<feature type="domain" description="Ketosynthase family 3 (KS3)" evidence="4">
    <location>
        <begin position="1"/>
        <end position="134"/>
    </location>
</feature>
<name>A0ABR2UWA7_9PEZI</name>
<accession>A0ABR2UWA7</accession>
<keyword evidence="3" id="KW-0511">Multifunctional enzyme</keyword>
<dbReference type="InterPro" id="IPR016039">
    <property type="entry name" value="Thiolase-like"/>
</dbReference>
<evidence type="ECO:0000256" key="1">
    <source>
        <dbReference type="ARBA" id="ARBA00022450"/>
    </source>
</evidence>
<dbReference type="Proteomes" id="UP001408356">
    <property type="component" value="Unassembled WGS sequence"/>
</dbReference>
<proteinExistence type="predicted"/>
<dbReference type="InterPro" id="IPR014031">
    <property type="entry name" value="Ketoacyl_synth_C"/>
</dbReference>
<evidence type="ECO:0000259" key="4">
    <source>
        <dbReference type="PROSITE" id="PS52004"/>
    </source>
</evidence>
<dbReference type="InterPro" id="IPR050091">
    <property type="entry name" value="PKS_NRPS_Biosynth_Enz"/>
</dbReference>
<dbReference type="SUPFAM" id="SSF53901">
    <property type="entry name" value="Thiolase-like"/>
    <property type="match status" value="1"/>
</dbReference>
<dbReference type="Gene3D" id="3.40.47.10">
    <property type="match status" value="1"/>
</dbReference>
<dbReference type="EMBL" id="JARVKF010000331">
    <property type="protein sequence ID" value="KAK9418953.1"/>
    <property type="molecule type" value="Genomic_DNA"/>
</dbReference>
<sequence length="163" mass="17118">MAPNAAAQQLIAQKALSDAKAPTDTISYVEAHATSTALGDPTEMGALASVYGGSDRRAAAGVLGLIKATLVLKHGLVPRQANLDQHSTKIDWQQNGFRISKDNVQLYRHSLSPVRAVAASYGHSGMVSHAIIEAKASLGLSLQHGGERESRDTPVVLCLSAPQ</sequence>
<dbReference type="PANTHER" id="PTHR43775:SF22">
    <property type="entry name" value="SYNTHASE, PUTATIVE (JCVI)-RELATED"/>
    <property type="match status" value="1"/>
</dbReference>
<dbReference type="InterPro" id="IPR020841">
    <property type="entry name" value="PKS_Beta-ketoAc_synthase_dom"/>
</dbReference>
<evidence type="ECO:0000313" key="6">
    <source>
        <dbReference type="Proteomes" id="UP001408356"/>
    </source>
</evidence>
<keyword evidence="2" id="KW-0597">Phosphoprotein</keyword>
<comment type="caution">
    <text evidence="5">The sequence shown here is derived from an EMBL/GenBank/DDBJ whole genome shotgun (WGS) entry which is preliminary data.</text>
</comment>
<dbReference type="Pfam" id="PF02801">
    <property type="entry name" value="Ketoacyl-synt_C"/>
    <property type="match status" value="1"/>
</dbReference>